<feature type="transmembrane region" description="Helical" evidence="1">
    <location>
        <begin position="37"/>
        <end position="59"/>
    </location>
</feature>
<keyword evidence="3" id="KW-1185">Reference proteome</keyword>
<name>A0A9D3XT91_9SAUR</name>
<organism evidence="2 3">
    <name type="scientific">Mauremys mutica</name>
    <name type="common">yellowpond turtle</name>
    <dbReference type="NCBI Taxonomy" id="74926"/>
    <lineage>
        <taxon>Eukaryota</taxon>
        <taxon>Metazoa</taxon>
        <taxon>Chordata</taxon>
        <taxon>Craniata</taxon>
        <taxon>Vertebrata</taxon>
        <taxon>Euteleostomi</taxon>
        <taxon>Archelosauria</taxon>
        <taxon>Testudinata</taxon>
        <taxon>Testudines</taxon>
        <taxon>Cryptodira</taxon>
        <taxon>Durocryptodira</taxon>
        <taxon>Testudinoidea</taxon>
        <taxon>Geoemydidae</taxon>
        <taxon>Geoemydinae</taxon>
        <taxon>Mauremys</taxon>
    </lineage>
</organism>
<protein>
    <submittedName>
        <fullName evidence="2">Uncharacterized protein</fullName>
    </submittedName>
</protein>
<proteinExistence type="predicted"/>
<evidence type="ECO:0000256" key="1">
    <source>
        <dbReference type="SAM" id="Phobius"/>
    </source>
</evidence>
<accession>A0A9D3XT91</accession>
<dbReference type="Proteomes" id="UP000827986">
    <property type="component" value="Unassembled WGS sequence"/>
</dbReference>
<evidence type="ECO:0000313" key="2">
    <source>
        <dbReference type="EMBL" id="KAH1187224.1"/>
    </source>
</evidence>
<dbReference type="EMBL" id="JAHDVG010000463">
    <property type="protein sequence ID" value="KAH1187224.1"/>
    <property type="molecule type" value="Genomic_DNA"/>
</dbReference>
<reference evidence="2" key="1">
    <citation type="submission" date="2021-09" db="EMBL/GenBank/DDBJ databases">
        <title>The genome of Mauremys mutica provides insights into the evolution of semi-aquatic lifestyle.</title>
        <authorList>
            <person name="Gong S."/>
            <person name="Gao Y."/>
        </authorList>
    </citation>
    <scope>NUCLEOTIDE SEQUENCE</scope>
    <source>
        <strain evidence="2">MM-2020</strain>
        <tissue evidence="2">Muscle</tissue>
    </source>
</reference>
<gene>
    <name evidence="2" type="ORF">KIL84_019973</name>
</gene>
<dbReference type="AlphaFoldDB" id="A0A9D3XT91"/>
<keyword evidence="1" id="KW-1133">Transmembrane helix</keyword>
<evidence type="ECO:0000313" key="3">
    <source>
        <dbReference type="Proteomes" id="UP000827986"/>
    </source>
</evidence>
<keyword evidence="1" id="KW-0472">Membrane</keyword>
<sequence>MEKINYVLILTMNQKASQAAFQAFPTVIAVRGRGGTVMLFCLKGILVCFSLTLSFYLFIYSSSVMGCTHPSLNKEGAKEAIFPCPCWACSNWRSTIKGSSSAQSGLTIEKGGHTLPAPAWELLKPQIVEAKPARSGLLPSYLKTPKGGQSY</sequence>
<comment type="caution">
    <text evidence="2">The sequence shown here is derived from an EMBL/GenBank/DDBJ whole genome shotgun (WGS) entry which is preliminary data.</text>
</comment>
<keyword evidence="1" id="KW-0812">Transmembrane</keyword>